<dbReference type="RefSeq" id="XP_014476201.1">
    <property type="nucleotide sequence ID" value="XM_014620715.1"/>
</dbReference>
<proteinExistence type="predicted"/>
<protein>
    <submittedName>
        <fullName evidence="3">Uncharacterized protein LOC106745260</fullName>
    </submittedName>
</protein>
<feature type="signal peptide" evidence="1">
    <location>
        <begin position="1"/>
        <end position="23"/>
    </location>
</feature>
<dbReference type="PANTHER" id="PTHR21177">
    <property type="entry name" value="IP06524P-RELATED"/>
    <property type="match status" value="1"/>
</dbReference>
<evidence type="ECO:0000313" key="3">
    <source>
        <dbReference type="RefSeq" id="XP_014476201.1"/>
    </source>
</evidence>
<dbReference type="KEGG" id="dqu:106745260"/>
<reference evidence="3" key="1">
    <citation type="submission" date="2025-08" db="UniProtKB">
        <authorList>
            <consortium name="RefSeq"/>
        </authorList>
    </citation>
    <scope>IDENTIFICATION</scope>
</reference>
<dbReference type="PANTHER" id="PTHR21177:SF7">
    <property type="entry name" value="GH11627P"/>
    <property type="match status" value="1"/>
</dbReference>
<keyword evidence="1" id="KW-0732">Signal</keyword>
<feature type="chain" id="PRO_5028469839" evidence="1">
    <location>
        <begin position="24"/>
        <end position="488"/>
    </location>
</feature>
<organism evidence="2 3">
    <name type="scientific">Dinoponera quadriceps</name>
    <name type="common">South American ant</name>
    <dbReference type="NCBI Taxonomy" id="609295"/>
    <lineage>
        <taxon>Eukaryota</taxon>
        <taxon>Metazoa</taxon>
        <taxon>Ecdysozoa</taxon>
        <taxon>Arthropoda</taxon>
        <taxon>Hexapoda</taxon>
        <taxon>Insecta</taxon>
        <taxon>Pterygota</taxon>
        <taxon>Neoptera</taxon>
        <taxon>Endopterygota</taxon>
        <taxon>Hymenoptera</taxon>
        <taxon>Apocrita</taxon>
        <taxon>Aculeata</taxon>
        <taxon>Formicoidea</taxon>
        <taxon>Formicidae</taxon>
        <taxon>Ponerinae</taxon>
        <taxon>Ponerini</taxon>
        <taxon>Dinoponera</taxon>
    </lineage>
</organism>
<evidence type="ECO:0000313" key="2">
    <source>
        <dbReference type="Proteomes" id="UP000515204"/>
    </source>
</evidence>
<evidence type="ECO:0000256" key="1">
    <source>
        <dbReference type="SAM" id="SignalP"/>
    </source>
</evidence>
<accession>A0A6P3XCS9</accession>
<dbReference type="AlphaFoldDB" id="A0A6P3XCS9"/>
<sequence>MSSAMRVLLGSIICILSAANARTAIMPPPWADPSNNPCAAQPRGWQLLYWPADGKCYKIFQIGAPCPETMELGPTAGGGGTTAECRCPPGTAQSPRDALCHPIFTKASCAKGQFFAPVPDAPGRSGSKRRWGVCREPEPCGEQSEIYWLKDGKCYPKLSRGPCPRGELLVADEEGLATCSCSTNDELGRYHWLGSGGGCHEHYTKGPCSEPGELFLPGGTCGCHSRLPHYHEPSGMCYQLGGVGPCPQGHHFVVTTDGRSSAQEDVVRAGCVCKPGHALYKNGLCYRLHTRGPCENGYMLIDSSTCVPVPCKRGRLYFPQERTCYKIGTKGPCPNGQIVLYDHNVRPSLDGIGYNGVCGCTNVMRNAGKCVEDESDDCESTPGMVMINRVCYKLYTQGPCTAGEWLVAQRTSRSRLWREDESRPKARCECRPGYKRIADSTEALEELESNSLISPNGCQPPAVSLAKFLNENVKTTGDLSSSSSSLLA</sequence>
<name>A0A6P3XCS9_DINQU</name>
<dbReference type="GeneID" id="106745260"/>
<keyword evidence="2" id="KW-1185">Reference proteome</keyword>
<dbReference type="Proteomes" id="UP000515204">
    <property type="component" value="Unplaced"/>
</dbReference>
<dbReference type="OrthoDB" id="6328618at2759"/>
<gene>
    <name evidence="3" type="primary">LOC106745260</name>
</gene>